<keyword evidence="1 2" id="KW-0238">DNA-binding</keyword>
<evidence type="ECO:0000259" key="3">
    <source>
        <dbReference type="PROSITE" id="PS50977"/>
    </source>
</evidence>
<dbReference type="GO" id="GO:0000976">
    <property type="term" value="F:transcription cis-regulatory region binding"/>
    <property type="evidence" value="ECO:0007669"/>
    <property type="project" value="TreeGrafter"/>
</dbReference>
<dbReference type="KEGG" id="kbs:EPA93_21965"/>
<feature type="DNA-binding region" description="H-T-H motif" evidence="2">
    <location>
        <begin position="42"/>
        <end position="61"/>
    </location>
</feature>
<accession>A0A4P6JT89</accession>
<dbReference type="GO" id="GO:0003700">
    <property type="term" value="F:DNA-binding transcription factor activity"/>
    <property type="evidence" value="ECO:0007669"/>
    <property type="project" value="TreeGrafter"/>
</dbReference>
<dbReference type="AlphaFoldDB" id="A0A4P6JT89"/>
<organism evidence="4 5">
    <name type="scientific">Ktedonosporobacter rubrisoli</name>
    <dbReference type="NCBI Taxonomy" id="2509675"/>
    <lineage>
        <taxon>Bacteria</taxon>
        <taxon>Bacillati</taxon>
        <taxon>Chloroflexota</taxon>
        <taxon>Ktedonobacteria</taxon>
        <taxon>Ktedonobacterales</taxon>
        <taxon>Ktedonosporobacteraceae</taxon>
        <taxon>Ktedonosporobacter</taxon>
    </lineage>
</organism>
<sequence length="246" mass="27930">MVYQGQQANPQAQEFTRREARAHRILDAAAALILRWGYNKTTLDDIARQAGVAKATMYLHWKTREELFAALIRREKVVVAEDIKQRVSADPEGTTLSGLLKHSALALLQSPLLKAVIMRDMEVLGKLAHREQSNAAHLEKMEGFKLYFEFLREHGLVRTDLSLTKQIYMFSAIFTGFFLVAPLMSDEYALSDEEMAELMAETGKRILEPAHAASTAELQKISSIFLQYLDRSVEIAREQFQKEVEA</sequence>
<dbReference type="PROSITE" id="PS50977">
    <property type="entry name" value="HTH_TETR_2"/>
    <property type="match status" value="1"/>
</dbReference>
<keyword evidence="5" id="KW-1185">Reference proteome</keyword>
<dbReference type="EMBL" id="CP035758">
    <property type="protein sequence ID" value="QBD78513.1"/>
    <property type="molecule type" value="Genomic_DNA"/>
</dbReference>
<evidence type="ECO:0000313" key="4">
    <source>
        <dbReference type="EMBL" id="QBD78513.1"/>
    </source>
</evidence>
<dbReference type="PANTHER" id="PTHR30055">
    <property type="entry name" value="HTH-TYPE TRANSCRIPTIONAL REGULATOR RUTR"/>
    <property type="match status" value="1"/>
</dbReference>
<dbReference type="InterPro" id="IPR050109">
    <property type="entry name" value="HTH-type_TetR-like_transc_reg"/>
</dbReference>
<dbReference type="InterPro" id="IPR001647">
    <property type="entry name" value="HTH_TetR"/>
</dbReference>
<feature type="domain" description="HTH tetR-type" evidence="3">
    <location>
        <begin position="19"/>
        <end position="79"/>
    </location>
</feature>
<dbReference type="OrthoDB" id="3682047at2"/>
<name>A0A4P6JT89_KTERU</name>
<dbReference type="InterPro" id="IPR009057">
    <property type="entry name" value="Homeodomain-like_sf"/>
</dbReference>
<evidence type="ECO:0000256" key="2">
    <source>
        <dbReference type="PROSITE-ProRule" id="PRU00335"/>
    </source>
</evidence>
<dbReference type="Proteomes" id="UP000290365">
    <property type="component" value="Chromosome"/>
</dbReference>
<dbReference type="Gene3D" id="1.10.357.10">
    <property type="entry name" value="Tetracycline Repressor, domain 2"/>
    <property type="match status" value="1"/>
</dbReference>
<gene>
    <name evidence="4" type="ORF">EPA93_21965</name>
</gene>
<dbReference type="SUPFAM" id="SSF46689">
    <property type="entry name" value="Homeodomain-like"/>
    <property type="match status" value="1"/>
</dbReference>
<dbReference type="RefSeq" id="WP_129889566.1">
    <property type="nucleotide sequence ID" value="NZ_CP035758.1"/>
</dbReference>
<evidence type="ECO:0000256" key="1">
    <source>
        <dbReference type="ARBA" id="ARBA00023125"/>
    </source>
</evidence>
<dbReference type="PRINTS" id="PR00455">
    <property type="entry name" value="HTHTETR"/>
</dbReference>
<proteinExistence type="predicted"/>
<reference evidence="4 5" key="1">
    <citation type="submission" date="2019-01" db="EMBL/GenBank/DDBJ databases">
        <title>Ktedonosporobacter rubrisoli SCAWS-G2.</title>
        <authorList>
            <person name="Huang Y."/>
            <person name="Yan B."/>
        </authorList>
    </citation>
    <scope>NUCLEOTIDE SEQUENCE [LARGE SCALE GENOMIC DNA]</scope>
    <source>
        <strain evidence="4 5">SCAWS-G2</strain>
    </source>
</reference>
<dbReference type="Pfam" id="PF00440">
    <property type="entry name" value="TetR_N"/>
    <property type="match status" value="1"/>
</dbReference>
<evidence type="ECO:0000313" key="5">
    <source>
        <dbReference type="Proteomes" id="UP000290365"/>
    </source>
</evidence>
<dbReference type="PANTHER" id="PTHR30055:SF226">
    <property type="entry name" value="HTH-TYPE TRANSCRIPTIONAL REGULATOR PKSA"/>
    <property type="match status" value="1"/>
</dbReference>
<protein>
    <submittedName>
        <fullName evidence="4">TetR/AcrR family transcriptional regulator</fullName>
    </submittedName>
</protein>